<keyword evidence="1" id="KW-0472">Membrane</keyword>
<keyword evidence="1" id="KW-0812">Transmembrane</keyword>
<comment type="caution">
    <text evidence="2">The sequence shown here is derived from an EMBL/GenBank/DDBJ whole genome shotgun (WGS) entry which is preliminary data.</text>
</comment>
<evidence type="ECO:0000313" key="2">
    <source>
        <dbReference type="EMBL" id="MES5150924.1"/>
    </source>
</evidence>
<evidence type="ECO:0008006" key="4">
    <source>
        <dbReference type="Google" id="ProtNLM"/>
    </source>
</evidence>
<keyword evidence="1" id="KW-1133">Transmembrane helix</keyword>
<dbReference type="EMBL" id="JBETVU010000013">
    <property type="protein sequence ID" value="MES5150924.1"/>
    <property type="molecule type" value="Genomic_DNA"/>
</dbReference>
<reference evidence="2" key="1">
    <citation type="submission" date="2024-06" db="EMBL/GenBank/DDBJ databases">
        <title>Vaginal Lactobacillus fatty acid response mechanisms reveal a metabolite-targeted strategy for bacterial vaginosis treatment.</title>
        <authorList>
            <person name="Zhu M."/>
            <person name="Blainey P.C."/>
            <person name="Bloom S.M."/>
            <person name="Kwon D.S."/>
        </authorList>
    </citation>
    <scope>NUCLEOTIDE SEQUENCE</scope>
    <source>
        <strain evidence="2">194_F1_1</strain>
    </source>
</reference>
<proteinExistence type="predicted"/>
<organism evidence="2 3">
    <name type="scientific">Lactobacillus crispatus</name>
    <dbReference type="NCBI Taxonomy" id="47770"/>
    <lineage>
        <taxon>Bacteria</taxon>
        <taxon>Bacillati</taxon>
        <taxon>Bacillota</taxon>
        <taxon>Bacilli</taxon>
        <taxon>Lactobacillales</taxon>
        <taxon>Lactobacillaceae</taxon>
        <taxon>Lactobacillus</taxon>
    </lineage>
</organism>
<evidence type="ECO:0000256" key="1">
    <source>
        <dbReference type="SAM" id="Phobius"/>
    </source>
</evidence>
<name>A0ABV2BCG4_9LACO</name>
<dbReference type="PROSITE" id="PS51257">
    <property type="entry name" value="PROKAR_LIPOPROTEIN"/>
    <property type="match status" value="1"/>
</dbReference>
<dbReference type="RefSeq" id="WP_133476398.1">
    <property type="nucleotide sequence ID" value="NZ_JBETVU010000013.1"/>
</dbReference>
<dbReference type="Proteomes" id="UP001434419">
    <property type="component" value="Unassembled WGS sequence"/>
</dbReference>
<evidence type="ECO:0000313" key="3">
    <source>
        <dbReference type="Proteomes" id="UP001434419"/>
    </source>
</evidence>
<gene>
    <name evidence="2" type="ORF">ABVC42_13900</name>
</gene>
<accession>A0ABV2BCG4</accession>
<protein>
    <recommendedName>
        <fullName evidence="4">Conjugal transfer protein</fullName>
    </recommendedName>
</protein>
<keyword evidence="3" id="KW-1185">Reference proteome</keyword>
<feature type="transmembrane region" description="Helical" evidence="1">
    <location>
        <begin position="20"/>
        <end position="42"/>
    </location>
</feature>
<sequence>MVIKNLHLGSANPNKKDWSFLFINLLIVIAYGCVLFTSSFNFSQKEFDASLKQKKDYQSNFTDMKTTIDSISNKKIDLATDLPLLQEKYTYLMKLSLTNSDHSGTLLRRKKEIVRYLGDGFYQHISKIPNNIRFSKVKTIVTFGQFNSETRLIDVNLFITFAISNNGKNQKSGFMQASAKYDLLNQKSQSFKIDFETVR</sequence>